<accession>A0ABM3GVZ5</accession>
<evidence type="ECO:0000313" key="1">
    <source>
        <dbReference type="Proteomes" id="UP000827889"/>
    </source>
</evidence>
<reference evidence="2" key="1">
    <citation type="submission" date="2025-08" db="UniProtKB">
        <authorList>
            <consortium name="RefSeq"/>
        </authorList>
    </citation>
    <scope>IDENTIFICATION</scope>
    <source>
        <tissue evidence="2">Leaf</tissue>
    </source>
</reference>
<sequence length="147" mass="16698">MGDKQNLVAIILQYGGKFVTRIDELEYEGGLEGTIFVDALCDGLRFFKDDNGLRDIIYNYLHGEEATMYVEHDDSDEDEDDEGIETGEVGKEYALQEGQFERQERAASNVDQVQQKGRCPKVFDEDIDNEGLIGLDWEFAKASELED</sequence>
<proteinExistence type="predicted"/>
<gene>
    <name evidence="2" type="primary">LOC125312865</name>
</gene>
<protein>
    <submittedName>
        <fullName evidence="2">Uncharacterized protein LOC125312865</fullName>
    </submittedName>
</protein>
<evidence type="ECO:0000313" key="2">
    <source>
        <dbReference type="RefSeq" id="XP_048128530.1"/>
    </source>
</evidence>
<dbReference type="Proteomes" id="UP000827889">
    <property type="component" value="Chromosome 11"/>
</dbReference>
<dbReference type="RefSeq" id="XP_048128530.1">
    <property type="nucleotide sequence ID" value="XM_048272573.1"/>
</dbReference>
<name>A0ABM3GVZ5_9MYRT</name>
<organism evidence="1 2">
    <name type="scientific">Rhodamnia argentea</name>
    <dbReference type="NCBI Taxonomy" id="178133"/>
    <lineage>
        <taxon>Eukaryota</taxon>
        <taxon>Viridiplantae</taxon>
        <taxon>Streptophyta</taxon>
        <taxon>Embryophyta</taxon>
        <taxon>Tracheophyta</taxon>
        <taxon>Spermatophyta</taxon>
        <taxon>Magnoliopsida</taxon>
        <taxon>eudicotyledons</taxon>
        <taxon>Gunneridae</taxon>
        <taxon>Pentapetalae</taxon>
        <taxon>rosids</taxon>
        <taxon>malvids</taxon>
        <taxon>Myrtales</taxon>
        <taxon>Myrtaceae</taxon>
        <taxon>Myrtoideae</taxon>
        <taxon>Myrteae</taxon>
        <taxon>Australasian group</taxon>
        <taxon>Rhodamnia</taxon>
    </lineage>
</organism>
<dbReference type="GeneID" id="125312865"/>
<keyword evidence="1" id="KW-1185">Reference proteome</keyword>